<sequence length="181" mass="20497">MKKFAKVLSCLLSFIMVIGLSIPIFATDYNVIENDEQIVQEGIIPTDLELTRDENGDFVGQGYIVDRSTTKVIYVNYKLRRDVSFDNVYEIFYNIKSGAIVDHIITNITVQSTSALKPKIYDRKSVNRKFSASTYYSGSAGKVIIPSNVKKVKMKANNTRVHSLHYGWISCVNFSGTYTLR</sequence>
<dbReference type="RefSeq" id="WP_226808581.1">
    <property type="nucleotide sequence ID" value="NZ_JAJBNW010000080.1"/>
</dbReference>
<evidence type="ECO:0000313" key="3">
    <source>
        <dbReference type="Proteomes" id="UP001108123"/>
    </source>
</evidence>
<dbReference type="AlphaFoldDB" id="A0A9Q4AC49"/>
<reference evidence="2" key="1">
    <citation type="submission" date="2022-01" db="EMBL/GenBank/DDBJ databases">
        <title>Collection of gut derived symbiotic bacterial strains cultured from healthy donors.</title>
        <authorList>
            <person name="Lin H."/>
            <person name="Kohout C."/>
            <person name="Waligurski E."/>
            <person name="Pamer E.G."/>
        </authorList>
    </citation>
    <scope>NUCLEOTIDE SEQUENCE</scope>
    <source>
        <strain evidence="2">MSK.14.39</strain>
    </source>
</reference>
<gene>
    <name evidence="2" type="ORF">L0P62_05055</name>
</gene>
<evidence type="ECO:0000313" key="2">
    <source>
        <dbReference type="EMBL" id="MCG4564813.1"/>
    </source>
</evidence>
<accession>A0A9Q4AC49</accession>
<protein>
    <submittedName>
        <fullName evidence="2">Uncharacterized protein</fullName>
    </submittedName>
</protein>
<keyword evidence="1" id="KW-0732">Signal</keyword>
<proteinExistence type="predicted"/>
<name>A0A9Q4AC49_9FIRM</name>
<dbReference type="EMBL" id="JAKNID010000013">
    <property type="protein sequence ID" value="MCG4564813.1"/>
    <property type="molecule type" value="Genomic_DNA"/>
</dbReference>
<dbReference type="Proteomes" id="UP001108123">
    <property type="component" value="Unassembled WGS sequence"/>
</dbReference>
<feature type="chain" id="PRO_5040494339" evidence="1">
    <location>
        <begin position="27"/>
        <end position="181"/>
    </location>
</feature>
<keyword evidence="3" id="KW-1185">Reference proteome</keyword>
<organism evidence="2 3">
    <name type="scientific">Anaerosalibacter bizertensis</name>
    <dbReference type="NCBI Taxonomy" id="932217"/>
    <lineage>
        <taxon>Bacteria</taxon>
        <taxon>Bacillati</taxon>
        <taxon>Bacillota</taxon>
        <taxon>Tissierellia</taxon>
        <taxon>Tissierellales</taxon>
        <taxon>Sporanaerobacteraceae</taxon>
        <taxon>Anaerosalibacter</taxon>
    </lineage>
</organism>
<comment type="caution">
    <text evidence="2">The sequence shown here is derived from an EMBL/GenBank/DDBJ whole genome shotgun (WGS) entry which is preliminary data.</text>
</comment>
<evidence type="ECO:0000256" key="1">
    <source>
        <dbReference type="SAM" id="SignalP"/>
    </source>
</evidence>
<feature type="signal peptide" evidence="1">
    <location>
        <begin position="1"/>
        <end position="26"/>
    </location>
</feature>